<evidence type="ECO:0000313" key="1">
    <source>
        <dbReference type="EMBL" id="KAL0909054.1"/>
    </source>
</evidence>
<comment type="caution">
    <text evidence="1">The sequence shown here is derived from an EMBL/GenBank/DDBJ whole genome shotgun (WGS) entry which is preliminary data.</text>
</comment>
<organism evidence="1 2">
    <name type="scientific">Dendrobium thyrsiflorum</name>
    <name type="common">Pinecone-like raceme dendrobium</name>
    <name type="synonym">Orchid</name>
    <dbReference type="NCBI Taxonomy" id="117978"/>
    <lineage>
        <taxon>Eukaryota</taxon>
        <taxon>Viridiplantae</taxon>
        <taxon>Streptophyta</taxon>
        <taxon>Embryophyta</taxon>
        <taxon>Tracheophyta</taxon>
        <taxon>Spermatophyta</taxon>
        <taxon>Magnoliopsida</taxon>
        <taxon>Liliopsida</taxon>
        <taxon>Asparagales</taxon>
        <taxon>Orchidaceae</taxon>
        <taxon>Epidendroideae</taxon>
        <taxon>Malaxideae</taxon>
        <taxon>Dendrobiinae</taxon>
        <taxon>Dendrobium</taxon>
    </lineage>
</organism>
<protein>
    <submittedName>
        <fullName evidence="1">Uncharacterized protein</fullName>
    </submittedName>
</protein>
<dbReference type="EMBL" id="JANQDX010000017">
    <property type="protein sequence ID" value="KAL0909054.1"/>
    <property type="molecule type" value="Genomic_DNA"/>
</dbReference>
<reference evidence="1 2" key="1">
    <citation type="journal article" date="2024" name="Plant Biotechnol. J.">
        <title>Dendrobium thyrsiflorum genome and its molecular insights into genes involved in important horticultural traits.</title>
        <authorList>
            <person name="Chen B."/>
            <person name="Wang J.Y."/>
            <person name="Zheng P.J."/>
            <person name="Li K.L."/>
            <person name="Liang Y.M."/>
            <person name="Chen X.F."/>
            <person name="Zhang C."/>
            <person name="Zhao X."/>
            <person name="He X."/>
            <person name="Zhang G.Q."/>
            <person name="Liu Z.J."/>
            <person name="Xu Q."/>
        </authorList>
    </citation>
    <scope>NUCLEOTIDE SEQUENCE [LARGE SCALE GENOMIC DNA]</scope>
    <source>
        <strain evidence="1">GZMU011</strain>
    </source>
</reference>
<dbReference type="Proteomes" id="UP001552299">
    <property type="component" value="Unassembled WGS sequence"/>
</dbReference>
<sequence>MVVVGNLFSSLPRTPPSVRAASGAAILHGRRAPLVGALWVLSLGALTALSYRTGCIQSQRRVPFFRAILVMTMGICVKENDDERGWIWTKIGMLILVDHTRGGRPEYGGMVSSLGYRGVGCWFEVDGFRRSWDMGEDGDELGGHIQ</sequence>
<proteinExistence type="predicted"/>
<name>A0ABD0U8P8_DENTH</name>
<keyword evidence="2" id="KW-1185">Reference proteome</keyword>
<gene>
    <name evidence="1" type="ORF">M5K25_023576</name>
</gene>
<dbReference type="AlphaFoldDB" id="A0ABD0U8P8"/>
<evidence type="ECO:0000313" key="2">
    <source>
        <dbReference type="Proteomes" id="UP001552299"/>
    </source>
</evidence>
<accession>A0ABD0U8P8</accession>